<dbReference type="InterPro" id="IPR056441">
    <property type="entry name" value="Beta-barrel_GLAA-B_II"/>
</dbReference>
<evidence type="ECO:0000256" key="1">
    <source>
        <dbReference type="ARBA" id="ARBA00001255"/>
    </source>
</evidence>
<proteinExistence type="predicted"/>
<feature type="domain" description="GLAA-B beta-barrel" evidence="10">
    <location>
        <begin position="344"/>
        <end position="411"/>
    </location>
</feature>
<feature type="domain" description="GLAA-B beta-barrel" evidence="9">
    <location>
        <begin position="137"/>
        <end position="233"/>
    </location>
</feature>
<dbReference type="RefSeq" id="WP_147931874.1">
    <property type="nucleotide sequence ID" value="NZ_VOXD01000028.1"/>
</dbReference>
<dbReference type="Proteomes" id="UP000321907">
    <property type="component" value="Unassembled WGS sequence"/>
</dbReference>
<dbReference type="AlphaFoldDB" id="A0A5C7FB98"/>
<feature type="signal peptide" evidence="7">
    <location>
        <begin position="1"/>
        <end position="24"/>
    </location>
</feature>
<evidence type="ECO:0000256" key="6">
    <source>
        <dbReference type="ARBA" id="ARBA00023295"/>
    </source>
</evidence>
<keyword evidence="12" id="KW-1185">Reference proteome</keyword>
<dbReference type="Pfam" id="PF23763">
    <property type="entry name" value="Beta-barrel_GLAA-B_I"/>
    <property type="match status" value="1"/>
</dbReference>
<protein>
    <submittedName>
        <fullName evidence="11">Right-handed parallel beta-helix repeat-containing protein</fullName>
    </submittedName>
</protein>
<evidence type="ECO:0000313" key="12">
    <source>
        <dbReference type="Proteomes" id="UP000321907"/>
    </source>
</evidence>
<evidence type="ECO:0000259" key="9">
    <source>
        <dbReference type="Pfam" id="PF23763"/>
    </source>
</evidence>
<evidence type="ECO:0000259" key="8">
    <source>
        <dbReference type="Pfam" id="PF13229"/>
    </source>
</evidence>
<dbReference type="SUPFAM" id="SSF51126">
    <property type="entry name" value="Pectin lyase-like"/>
    <property type="match status" value="1"/>
</dbReference>
<dbReference type="OrthoDB" id="9807299at2"/>
<keyword evidence="4" id="KW-0677">Repeat</keyword>
<dbReference type="Pfam" id="PF13229">
    <property type="entry name" value="Beta_helix"/>
    <property type="match status" value="1"/>
</dbReference>
<dbReference type="EMBL" id="VOXD01000028">
    <property type="protein sequence ID" value="TXF87965.1"/>
    <property type="molecule type" value="Genomic_DNA"/>
</dbReference>
<dbReference type="GO" id="GO:0004557">
    <property type="term" value="F:alpha-galactosidase activity"/>
    <property type="evidence" value="ECO:0007669"/>
    <property type="project" value="UniProtKB-EC"/>
</dbReference>
<evidence type="ECO:0000256" key="3">
    <source>
        <dbReference type="ARBA" id="ARBA00022729"/>
    </source>
</evidence>
<dbReference type="InterPro" id="IPR057275">
    <property type="entry name" value="Beta-barrel_GLAA-B_I"/>
</dbReference>
<accession>A0A5C7FB98</accession>
<evidence type="ECO:0000256" key="2">
    <source>
        <dbReference type="ARBA" id="ARBA00001271"/>
    </source>
</evidence>
<dbReference type="Pfam" id="PF23764">
    <property type="entry name" value="Beta-barrel_GLAA-B_II"/>
    <property type="match status" value="1"/>
</dbReference>
<comment type="caution">
    <text evidence="11">The sequence shown here is derived from an EMBL/GenBank/DDBJ whole genome shotgun (WGS) entry which is preliminary data.</text>
</comment>
<dbReference type="InterPro" id="IPR039448">
    <property type="entry name" value="Beta_helix"/>
</dbReference>
<dbReference type="InterPro" id="IPR011050">
    <property type="entry name" value="Pectin_lyase_fold/virulence"/>
</dbReference>
<keyword evidence="6" id="KW-0326">Glycosidase</keyword>
<name>A0A5C7FB98_9BACT</name>
<comment type="catalytic activity">
    <reaction evidence="1">
        <text>Hydrolysis of terminal, non-reducing alpha-D-galactose residues in alpha-D-galactosides, including galactose oligosaccharides, galactomannans and galactolipids.</text>
        <dbReference type="EC" id="3.2.1.22"/>
    </reaction>
</comment>
<keyword evidence="5" id="KW-0378">Hydrolase</keyword>
<feature type="chain" id="PRO_5022762149" evidence="7">
    <location>
        <begin position="25"/>
        <end position="607"/>
    </location>
</feature>
<evidence type="ECO:0000259" key="10">
    <source>
        <dbReference type="Pfam" id="PF23764"/>
    </source>
</evidence>
<sequence>MTNRSLQLLPLLLLLSVCNLNSLAAAVINLSPTQSDMTPVVREALEGIDDKELTIVLAPGTYRFHNDYAFNEYRFITNHDNGMKNIIFPLKGFDAVTIEGNGAELIFHGQSQPFLFEDCRKVTMKAVTVDWDIPFLFQGKVTAVNAGEGWWEMKPDTEGFSWELNRRGVQFPGVEGFNFSSLGSTLTFDPETRQVAHGAWDASIDPERVEKKENGVLRFYEDLRHFPAVGTIISSKGTKGENRYAPAVEVAGSENILFEGIVIHHALGMGFLFGRTDGITIRNSGVYCREDSPRMVSIIADATHFANCKGEILIEGCRFENMLDDGTNVHGTYVSVDQVISKRKVRVKLEHFQQLGFEFAGADDEVWFIHQPDPARKETNRVVAVERINDRYSDLVFQEDIPSALKRGDILENKTWNPTFTMRGCTIRNHRARNVVLKTPLKIVIEDNDFSSMMSAILFRGETYYWFESGGVEDVTIRNNRFDHCAYSGSEHAVLYITPRLGKGFDPTAPYDRNIRFEDNVITTFDNRIVWADRVDGLSISGNKITKTKAAAQLYPDAPLFELMNCRNVSIENNRYNGDYKYALEADERSRQTLNIGRNKGIKFRVK</sequence>
<evidence type="ECO:0000256" key="5">
    <source>
        <dbReference type="ARBA" id="ARBA00022801"/>
    </source>
</evidence>
<organism evidence="11 12">
    <name type="scientific">Neolewinella aurantiaca</name>
    <dbReference type="NCBI Taxonomy" id="2602767"/>
    <lineage>
        <taxon>Bacteria</taxon>
        <taxon>Pseudomonadati</taxon>
        <taxon>Bacteroidota</taxon>
        <taxon>Saprospiria</taxon>
        <taxon>Saprospirales</taxon>
        <taxon>Lewinellaceae</taxon>
        <taxon>Neolewinella</taxon>
    </lineage>
</organism>
<comment type="catalytic activity">
    <reaction evidence="2">
        <text>Hydrolysis of terminal, non-reducing branched (1-&gt;3)-alpha-D-galactosidic residues, producing free D-galactose.</text>
        <dbReference type="EC" id="3.2.1.n1"/>
    </reaction>
</comment>
<reference evidence="11 12" key="1">
    <citation type="submission" date="2019-08" db="EMBL/GenBank/DDBJ databases">
        <title>Lewinella sp. strain SSH13 Genome sequencing and assembly.</title>
        <authorList>
            <person name="Kim I."/>
        </authorList>
    </citation>
    <scope>NUCLEOTIDE SEQUENCE [LARGE SCALE GENOMIC DNA]</scope>
    <source>
        <strain evidence="11 12">SSH13</strain>
    </source>
</reference>
<dbReference type="InterPro" id="IPR006626">
    <property type="entry name" value="PbH1"/>
</dbReference>
<gene>
    <name evidence="11" type="ORF">FUA23_16525</name>
</gene>
<evidence type="ECO:0000256" key="4">
    <source>
        <dbReference type="ARBA" id="ARBA00022737"/>
    </source>
</evidence>
<evidence type="ECO:0000256" key="7">
    <source>
        <dbReference type="SAM" id="SignalP"/>
    </source>
</evidence>
<dbReference type="SMART" id="SM00710">
    <property type="entry name" value="PbH1"/>
    <property type="match status" value="7"/>
</dbReference>
<dbReference type="InterPro" id="IPR012334">
    <property type="entry name" value="Pectin_lyas_fold"/>
</dbReference>
<dbReference type="Gene3D" id="2.160.20.10">
    <property type="entry name" value="Single-stranded right-handed beta-helix, Pectin lyase-like"/>
    <property type="match status" value="2"/>
</dbReference>
<evidence type="ECO:0000313" key="11">
    <source>
        <dbReference type="EMBL" id="TXF87965.1"/>
    </source>
</evidence>
<feature type="domain" description="Right handed beta helix" evidence="8">
    <location>
        <begin position="417"/>
        <end position="591"/>
    </location>
</feature>
<keyword evidence="3 7" id="KW-0732">Signal</keyword>